<evidence type="ECO:0000256" key="1">
    <source>
        <dbReference type="ARBA" id="ARBA00004917"/>
    </source>
</evidence>
<evidence type="ECO:0000256" key="7">
    <source>
        <dbReference type="ARBA" id="ARBA00072606"/>
    </source>
</evidence>
<dbReference type="GO" id="GO:0009349">
    <property type="term" value="C:riboflavin synthase complex"/>
    <property type="evidence" value="ECO:0007669"/>
    <property type="project" value="UniProtKB-UniRule"/>
</dbReference>
<dbReference type="Proteomes" id="UP000184389">
    <property type="component" value="Unassembled WGS sequence"/>
</dbReference>
<evidence type="ECO:0000313" key="9">
    <source>
        <dbReference type="EMBL" id="SHI20283.1"/>
    </source>
</evidence>
<dbReference type="InterPro" id="IPR034964">
    <property type="entry name" value="LS"/>
</dbReference>
<name>A0A1M5Z8P3_9FIRM</name>
<proteinExistence type="inferred from homology"/>
<dbReference type="InterPro" id="IPR002180">
    <property type="entry name" value="LS/RS"/>
</dbReference>
<dbReference type="HAMAP" id="MF_00178">
    <property type="entry name" value="Lumazine_synth"/>
    <property type="match status" value="1"/>
</dbReference>
<dbReference type="InterPro" id="IPR036467">
    <property type="entry name" value="LS/RS_sf"/>
</dbReference>
<dbReference type="GO" id="GO:0005829">
    <property type="term" value="C:cytosol"/>
    <property type="evidence" value="ECO:0007669"/>
    <property type="project" value="TreeGrafter"/>
</dbReference>
<evidence type="ECO:0000256" key="6">
    <source>
        <dbReference type="ARBA" id="ARBA00048785"/>
    </source>
</evidence>
<gene>
    <name evidence="8" type="primary">ribH</name>
    <name evidence="9" type="ORF">SAMN02745180_02836</name>
</gene>
<protein>
    <recommendedName>
        <fullName evidence="7 8">6,7-dimethyl-8-ribityllumazine synthase</fullName>
        <shortName evidence="8">DMRL synthase</shortName>
        <shortName evidence="8">LS</shortName>
        <shortName evidence="8">Lumazine synthase</shortName>
        <ecNumber evidence="3 8">2.5.1.78</ecNumber>
    </recommendedName>
</protein>
<dbReference type="GO" id="GO:0000906">
    <property type="term" value="F:6,7-dimethyl-8-ribityllumazine synthase activity"/>
    <property type="evidence" value="ECO:0007669"/>
    <property type="project" value="UniProtKB-UniRule"/>
</dbReference>
<evidence type="ECO:0000313" key="10">
    <source>
        <dbReference type="Proteomes" id="UP000184389"/>
    </source>
</evidence>
<evidence type="ECO:0000256" key="2">
    <source>
        <dbReference type="ARBA" id="ARBA00007424"/>
    </source>
</evidence>
<comment type="catalytic activity">
    <reaction evidence="6 8">
        <text>(2S)-2-hydroxy-3-oxobutyl phosphate + 5-amino-6-(D-ribitylamino)uracil = 6,7-dimethyl-8-(1-D-ribityl)lumazine + phosphate + 2 H2O + H(+)</text>
        <dbReference type="Rhea" id="RHEA:26152"/>
        <dbReference type="ChEBI" id="CHEBI:15377"/>
        <dbReference type="ChEBI" id="CHEBI:15378"/>
        <dbReference type="ChEBI" id="CHEBI:15934"/>
        <dbReference type="ChEBI" id="CHEBI:43474"/>
        <dbReference type="ChEBI" id="CHEBI:58201"/>
        <dbReference type="ChEBI" id="CHEBI:58830"/>
        <dbReference type="EC" id="2.5.1.78"/>
    </reaction>
</comment>
<feature type="binding site" evidence="8">
    <location>
        <position position="127"/>
    </location>
    <ligand>
        <name>(2S)-2-hydroxy-3-oxobutyl phosphate</name>
        <dbReference type="ChEBI" id="CHEBI:58830"/>
    </ligand>
</feature>
<dbReference type="OrthoDB" id="9809709at2"/>
<dbReference type="AlphaFoldDB" id="A0A1M5Z8P3"/>
<dbReference type="GO" id="GO:0009231">
    <property type="term" value="P:riboflavin biosynthetic process"/>
    <property type="evidence" value="ECO:0007669"/>
    <property type="project" value="UniProtKB-UniRule"/>
</dbReference>
<dbReference type="PANTHER" id="PTHR21058:SF0">
    <property type="entry name" value="6,7-DIMETHYL-8-RIBITYLLUMAZINE SYNTHASE"/>
    <property type="match status" value="1"/>
</dbReference>
<feature type="binding site" evidence="8">
    <location>
        <position position="113"/>
    </location>
    <ligand>
        <name>5-amino-6-(D-ribitylamino)uracil</name>
        <dbReference type="ChEBI" id="CHEBI:15934"/>
    </ligand>
</feature>
<dbReference type="NCBIfam" id="TIGR00114">
    <property type="entry name" value="lumazine-synth"/>
    <property type="match status" value="1"/>
</dbReference>
<dbReference type="RefSeq" id="WP_072745429.1">
    <property type="nucleotide sequence ID" value="NZ_FQXR01000023.1"/>
</dbReference>
<dbReference type="STRING" id="1123281.SAMN02745180_02836"/>
<dbReference type="EMBL" id="FQXR01000023">
    <property type="protein sequence ID" value="SHI20283.1"/>
    <property type="molecule type" value="Genomic_DNA"/>
</dbReference>
<accession>A0A1M5Z8P3</accession>
<dbReference type="FunFam" id="3.40.50.960:FF:000001">
    <property type="entry name" value="6,7-dimethyl-8-ribityllumazine synthase"/>
    <property type="match status" value="1"/>
</dbReference>
<comment type="similarity">
    <text evidence="2 8">Belongs to the DMRL synthase family.</text>
</comment>
<dbReference type="NCBIfam" id="NF000812">
    <property type="entry name" value="PRK00061.1-4"/>
    <property type="match status" value="1"/>
</dbReference>
<evidence type="ECO:0000256" key="8">
    <source>
        <dbReference type="HAMAP-Rule" id="MF_00178"/>
    </source>
</evidence>
<dbReference type="SUPFAM" id="SSF52121">
    <property type="entry name" value="Lumazine synthase"/>
    <property type="match status" value="1"/>
</dbReference>
<evidence type="ECO:0000256" key="5">
    <source>
        <dbReference type="ARBA" id="ARBA00022679"/>
    </source>
</evidence>
<dbReference type="CDD" id="cd09209">
    <property type="entry name" value="Lumazine_synthase-I"/>
    <property type="match status" value="1"/>
</dbReference>
<reference evidence="9 10" key="1">
    <citation type="submission" date="2016-11" db="EMBL/GenBank/DDBJ databases">
        <authorList>
            <person name="Jaros S."/>
            <person name="Januszkiewicz K."/>
            <person name="Wedrychowicz H."/>
        </authorList>
    </citation>
    <scope>NUCLEOTIDE SEQUENCE [LARGE SCALE GENOMIC DNA]</scope>
    <source>
        <strain evidence="9 10">DSM 13106</strain>
    </source>
</reference>
<keyword evidence="10" id="KW-1185">Reference proteome</keyword>
<dbReference type="Gene3D" id="3.40.50.960">
    <property type="entry name" value="Lumazine/riboflavin synthase"/>
    <property type="match status" value="1"/>
</dbReference>
<sequence>MKTYEGKLISDDLKFAIVVGRFNEFIGSKLLSGAIDGLKRHGSKEEDIEIVWVPGAFEIPLVAKKLAKSKKYDAVICLGAVIRGSTPHFDYVSSEVSKGIANTSLDAEIPIIFGVLTTDNIEQAIERAGTKSGNKGYDAAMTAIEMANLLKTI</sequence>
<feature type="binding site" evidence="8">
    <location>
        <begin position="85"/>
        <end position="86"/>
    </location>
    <ligand>
        <name>(2S)-2-hydroxy-3-oxobutyl phosphate</name>
        <dbReference type="ChEBI" id="CHEBI:58830"/>
    </ligand>
</feature>
<keyword evidence="4 8" id="KW-0686">Riboflavin biosynthesis</keyword>
<dbReference type="EC" id="2.5.1.78" evidence="3 8"/>
<comment type="pathway">
    <text evidence="1 8">Cofactor biosynthesis; riboflavin biosynthesis; riboflavin from 2-hydroxy-3-oxobutyl phosphate and 5-amino-6-(D-ribitylamino)uracil: step 1/2.</text>
</comment>
<feature type="binding site" evidence="8">
    <location>
        <position position="22"/>
    </location>
    <ligand>
        <name>5-amino-6-(D-ribitylamino)uracil</name>
        <dbReference type="ChEBI" id="CHEBI:15934"/>
    </ligand>
</feature>
<dbReference type="PANTHER" id="PTHR21058">
    <property type="entry name" value="6,7-DIMETHYL-8-RIBITYLLUMAZINE SYNTHASE DMRL SYNTHASE LUMAZINE SYNTHASE"/>
    <property type="match status" value="1"/>
</dbReference>
<evidence type="ECO:0000256" key="3">
    <source>
        <dbReference type="ARBA" id="ARBA00012664"/>
    </source>
</evidence>
<feature type="binding site" evidence="8">
    <location>
        <begin position="80"/>
        <end position="82"/>
    </location>
    <ligand>
        <name>5-amino-6-(D-ribitylamino)uracil</name>
        <dbReference type="ChEBI" id="CHEBI:15934"/>
    </ligand>
</feature>
<comment type="function">
    <text evidence="8">Catalyzes the formation of 6,7-dimethyl-8-ribityllumazine by condensation of 5-amino-6-(D-ribitylamino)uracil with 3,4-dihydroxy-2-butanone 4-phosphate. This is the penultimate step in the biosynthesis of riboflavin.</text>
</comment>
<evidence type="ECO:0000256" key="4">
    <source>
        <dbReference type="ARBA" id="ARBA00022619"/>
    </source>
</evidence>
<keyword evidence="5 8" id="KW-0808">Transferase</keyword>
<dbReference type="Pfam" id="PF00885">
    <property type="entry name" value="DMRL_synthase"/>
    <property type="match status" value="1"/>
</dbReference>
<organism evidence="9 10">
    <name type="scientific">Sporanaerobacter acetigenes DSM 13106</name>
    <dbReference type="NCBI Taxonomy" id="1123281"/>
    <lineage>
        <taxon>Bacteria</taxon>
        <taxon>Bacillati</taxon>
        <taxon>Bacillota</taxon>
        <taxon>Tissierellia</taxon>
        <taxon>Tissierellales</taxon>
        <taxon>Sporanaerobacteraceae</taxon>
        <taxon>Sporanaerobacter</taxon>
    </lineage>
</organism>
<dbReference type="UniPathway" id="UPA00275">
    <property type="reaction ID" value="UER00404"/>
</dbReference>
<feature type="active site" description="Proton donor" evidence="8">
    <location>
        <position position="88"/>
    </location>
</feature>
<feature type="binding site" evidence="8">
    <location>
        <begin position="56"/>
        <end position="58"/>
    </location>
    <ligand>
        <name>5-amino-6-(D-ribitylamino)uracil</name>
        <dbReference type="ChEBI" id="CHEBI:15934"/>
    </ligand>
</feature>